<organism evidence="2 3">
    <name type="scientific">Elysia crispata</name>
    <name type="common">lettuce slug</name>
    <dbReference type="NCBI Taxonomy" id="231223"/>
    <lineage>
        <taxon>Eukaryota</taxon>
        <taxon>Metazoa</taxon>
        <taxon>Spiralia</taxon>
        <taxon>Lophotrochozoa</taxon>
        <taxon>Mollusca</taxon>
        <taxon>Gastropoda</taxon>
        <taxon>Heterobranchia</taxon>
        <taxon>Euthyneura</taxon>
        <taxon>Panpulmonata</taxon>
        <taxon>Sacoglossa</taxon>
        <taxon>Placobranchoidea</taxon>
        <taxon>Plakobranchidae</taxon>
        <taxon>Elysia</taxon>
    </lineage>
</organism>
<keyword evidence="3" id="KW-1185">Reference proteome</keyword>
<dbReference type="PROSITE" id="PS50878">
    <property type="entry name" value="RT_POL"/>
    <property type="match status" value="1"/>
</dbReference>
<gene>
    <name evidence="2" type="ORF">RRG08_032054</name>
</gene>
<reference evidence="2" key="1">
    <citation type="journal article" date="2023" name="G3 (Bethesda)">
        <title>A reference genome for the long-term kleptoplast-retaining sea slug Elysia crispata morphotype clarki.</title>
        <authorList>
            <person name="Eastman K.E."/>
            <person name="Pendleton A.L."/>
            <person name="Shaikh M.A."/>
            <person name="Suttiyut T."/>
            <person name="Ogas R."/>
            <person name="Tomko P."/>
            <person name="Gavelis G."/>
            <person name="Widhalm J.R."/>
            <person name="Wisecaver J.H."/>
        </authorList>
    </citation>
    <scope>NUCLEOTIDE SEQUENCE</scope>
    <source>
        <strain evidence="2">ECLA1</strain>
    </source>
</reference>
<evidence type="ECO:0000313" key="3">
    <source>
        <dbReference type="Proteomes" id="UP001283361"/>
    </source>
</evidence>
<evidence type="ECO:0000259" key="1">
    <source>
        <dbReference type="PROSITE" id="PS50878"/>
    </source>
</evidence>
<name>A0AAE1DGY0_9GAST</name>
<dbReference type="EMBL" id="JAWDGP010003976">
    <property type="protein sequence ID" value="KAK3769063.1"/>
    <property type="molecule type" value="Genomic_DNA"/>
</dbReference>
<dbReference type="PANTHER" id="PTHR47027:SF20">
    <property type="entry name" value="REVERSE TRANSCRIPTASE-LIKE PROTEIN WITH RNA-DIRECTED DNA POLYMERASE DOMAIN"/>
    <property type="match status" value="1"/>
</dbReference>
<dbReference type="InterPro" id="IPR000477">
    <property type="entry name" value="RT_dom"/>
</dbReference>
<comment type="caution">
    <text evidence="2">The sequence shown here is derived from an EMBL/GenBank/DDBJ whole genome shotgun (WGS) entry which is preliminary data.</text>
</comment>
<dbReference type="PANTHER" id="PTHR47027">
    <property type="entry name" value="REVERSE TRANSCRIPTASE DOMAIN-CONTAINING PROTEIN"/>
    <property type="match status" value="1"/>
</dbReference>
<evidence type="ECO:0000313" key="2">
    <source>
        <dbReference type="EMBL" id="KAK3769063.1"/>
    </source>
</evidence>
<accession>A0AAE1DGY0</accession>
<proteinExistence type="predicted"/>
<dbReference type="AlphaFoldDB" id="A0AAE1DGY0"/>
<dbReference type="Pfam" id="PF00078">
    <property type="entry name" value="RVT_1"/>
    <property type="match status" value="1"/>
</dbReference>
<dbReference type="Proteomes" id="UP001283361">
    <property type="component" value="Unassembled WGS sequence"/>
</dbReference>
<sequence length="139" mass="16206">MAEALARTGIDRKDIRFITELYWDWKAAIRLDQELSESAAIQRGVRQRCVLFPYLFNRLHTVYLLGIKSHEWPQHQRHTHQQYTLVDDTILLANSNQDLQKILDVVKNASEQKGLDMNVKKTKTMVIIISISKNEDMLA</sequence>
<protein>
    <recommendedName>
        <fullName evidence="1">Reverse transcriptase domain-containing protein</fullName>
    </recommendedName>
</protein>
<feature type="domain" description="Reverse transcriptase" evidence="1">
    <location>
        <begin position="1"/>
        <end position="139"/>
    </location>
</feature>